<protein>
    <submittedName>
        <fullName evidence="3">Uncharacterized protein</fullName>
    </submittedName>
</protein>
<reference evidence="3 4" key="1">
    <citation type="submission" date="2024-02" db="EMBL/GenBank/DDBJ databases">
        <authorList>
            <person name="Chen Y."/>
            <person name="Shah S."/>
            <person name="Dougan E. K."/>
            <person name="Thang M."/>
            <person name="Chan C."/>
        </authorList>
    </citation>
    <scope>NUCLEOTIDE SEQUENCE [LARGE SCALE GENOMIC DNA]</scope>
</reference>
<comment type="caution">
    <text evidence="3">The sequence shown here is derived from an EMBL/GenBank/DDBJ whole genome shotgun (WGS) entry which is preliminary data.</text>
</comment>
<dbReference type="InterPro" id="IPR051171">
    <property type="entry name" value="CaCA"/>
</dbReference>
<accession>A0ABP0RF41</accession>
<keyword evidence="2" id="KW-1133">Transmembrane helix</keyword>
<keyword evidence="4" id="KW-1185">Reference proteome</keyword>
<keyword evidence="1" id="KW-0406">Ion transport</keyword>
<evidence type="ECO:0000313" key="4">
    <source>
        <dbReference type="Proteomes" id="UP001642484"/>
    </source>
</evidence>
<keyword evidence="1" id="KW-0813">Transport</keyword>
<keyword evidence="2" id="KW-0812">Transmembrane</keyword>
<dbReference type="Proteomes" id="UP001642484">
    <property type="component" value="Unassembled WGS sequence"/>
</dbReference>
<feature type="transmembrane region" description="Helical" evidence="2">
    <location>
        <begin position="40"/>
        <end position="60"/>
    </location>
</feature>
<evidence type="ECO:0000256" key="2">
    <source>
        <dbReference type="SAM" id="Phobius"/>
    </source>
</evidence>
<evidence type="ECO:0000256" key="1">
    <source>
        <dbReference type="ARBA" id="ARBA00023065"/>
    </source>
</evidence>
<keyword evidence="2" id="KW-0472">Membrane</keyword>
<name>A0ABP0RF41_9DINO</name>
<dbReference type="EMBL" id="CAXAMN010025896">
    <property type="protein sequence ID" value="CAK9098968.1"/>
    <property type="molecule type" value="Genomic_DNA"/>
</dbReference>
<dbReference type="PANTHER" id="PTHR11878:SF76">
    <property type="entry name" value="CALX-BETA DOMAIN-CONTAINING PROTEIN"/>
    <property type="match status" value="1"/>
</dbReference>
<evidence type="ECO:0000313" key="3">
    <source>
        <dbReference type="EMBL" id="CAK9098968.1"/>
    </source>
</evidence>
<sequence length="137" mass="15577">MDVRKIQKFQVFMFTCTASVLAYLWMLLVLSGITPDKVDIWEGVVTLLLFFVFLALAFTLDKSFSSVEDEDVVEVHRQLECRFGQPVSFEGVRAMMMKPARAPDSRNSRVTAKGQLRRLSTGAKKAPNFDYGFDEPE</sequence>
<feature type="non-terminal residue" evidence="3">
    <location>
        <position position="137"/>
    </location>
</feature>
<dbReference type="PANTHER" id="PTHR11878">
    <property type="entry name" value="SODIUM/CALCIUM EXCHANGER"/>
    <property type="match status" value="1"/>
</dbReference>
<organism evidence="3 4">
    <name type="scientific">Durusdinium trenchii</name>
    <dbReference type="NCBI Taxonomy" id="1381693"/>
    <lineage>
        <taxon>Eukaryota</taxon>
        <taxon>Sar</taxon>
        <taxon>Alveolata</taxon>
        <taxon>Dinophyceae</taxon>
        <taxon>Suessiales</taxon>
        <taxon>Symbiodiniaceae</taxon>
        <taxon>Durusdinium</taxon>
    </lineage>
</organism>
<gene>
    <name evidence="3" type="ORF">CCMP2556_LOCUS46841</name>
</gene>
<proteinExistence type="predicted"/>
<feature type="transmembrane region" description="Helical" evidence="2">
    <location>
        <begin position="12"/>
        <end position="34"/>
    </location>
</feature>